<dbReference type="AlphaFoldDB" id="A0A1H3GA27"/>
<keyword evidence="2" id="KW-1185">Reference proteome</keyword>
<accession>A0A1H3GA27</accession>
<gene>
    <name evidence="1" type="ORF">SAMN05216215_101875</name>
</gene>
<evidence type="ECO:0000313" key="1">
    <source>
        <dbReference type="EMBL" id="SDX99179.1"/>
    </source>
</evidence>
<dbReference type="EMBL" id="FNOK01000018">
    <property type="protein sequence ID" value="SDX99179.1"/>
    <property type="molecule type" value="Genomic_DNA"/>
</dbReference>
<proteinExistence type="predicted"/>
<evidence type="ECO:0000313" key="2">
    <source>
        <dbReference type="Proteomes" id="UP000199529"/>
    </source>
</evidence>
<reference evidence="2" key="1">
    <citation type="submission" date="2016-10" db="EMBL/GenBank/DDBJ databases">
        <authorList>
            <person name="Varghese N."/>
            <person name="Submissions S."/>
        </authorList>
    </citation>
    <scope>NUCLEOTIDE SEQUENCE [LARGE SCALE GENOMIC DNA]</scope>
    <source>
        <strain evidence="2">CGMCC 4.3530</strain>
    </source>
</reference>
<sequence>MSPKVVVIARCKRRARPPRYGETEEVTSVCRGCLTDVLASLGLADQAAERAVHAVLDMAADGVVDPASLLADLEESCGAPGMIRRLRTLLRRLWERYRSSSSPREDT</sequence>
<protein>
    <submittedName>
        <fullName evidence="1">Uncharacterized protein</fullName>
    </submittedName>
</protein>
<dbReference type="Proteomes" id="UP000199529">
    <property type="component" value="Unassembled WGS sequence"/>
</dbReference>
<dbReference type="RefSeq" id="WP_177226569.1">
    <property type="nucleotide sequence ID" value="NZ_FNOK01000018.1"/>
</dbReference>
<organism evidence="1 2">
    <name type="scientific">Saccharopolyspora shandongensis</name>
    <dbReference type="NCBI Taxonomy" id="418495"/>
    <lineage>
        <taxon>Bacteria</taxon>
        <taxon>Bacillati</taxon>
        <taxon>Actinomycetota</taxon>
        <taxon>Actinomycetes</taxon>
        <taxon>Pseudonocardiales</taxon>
        <taxon>Pseudonocardiaceae</taxon>
        <taxon>Saccharopolyspora</taxon>
    </lineage>
</organism>
<name>A0A1H3GA27_9PSEU</name>